<evidence type="ECO:0000256" key="1">
    <source>
        <dbReference type="SAM" id="Phobius"/>
    </source>
</evidence>
<protein>
    <submittedName>
        <fullName evidence="2">Uncharacterized protein</fullName>
    </submittedName>
</protein>
<dbReference type="EMBL" id="BPVZ01000037">
    <property type="protein sequence ID" value="GKV12769.1"/>
    <property type="molecule type" value="Genomic_DNA"/>
</dbReference>
<feature type="transmembrane region" description="Helical" evidence="1">
    <location>
        <begin position="82"/>
        <end position="102"/>
    </location>
</feature>
<dbReference type="AlphaFoldDB" id="A0AAV5JE01"/>
<reference evidence="2 3" key="1">
    <citation type="journal article" date="2021" name="Commun. Biol.">
        <title>The genome of Shorea leprosula (Dipterocarpaceae) highlights the ecological relevance of drought in aseasonal tropical rainforests.</title>
        <authorList>
            <person name="Ng K.K.S."/>
            <person name="Kobayashi M.J."/>
            <person name="Fawcett J.A."/>
            <person name="Hatakeyama M."/>
            <person name="Paape T."/>
            <person name="Ng C.H."/>
            <person name="Ang C.C."/>
            <person name="Tnah L.H."/>
            <person name="Lee C.T."/>
            <person name="Nishiyama T."/>
            <person name="Sese J."/>
            <person name="O'Brien M.J."/>
            <person name="Copetti D."/>
            <person name="Mohd Noor M.I."/>
            <person name="Ong R.C."/>
            <person name="Putra M."/>
            <person name="Sireger I.Z."/>
            <person name="Indrioko S."/>
            <person name="Kosugi Y."/>
            <person name="Izuno A."/>
            <person name="Isagi Y."/>
            <person name="Lee S.L."/>
            <person name="Shimizu K.K."/>
        </authorList>
    </citation>
    <scope>NUCLEOTIDE SEQUENCE [LARGE SCALE GENOMIC DNA]</scope>
    <source>
        <strain evidence="2">214</strain>
    </source>
</reference>
<accession>A0AAV5JE01</accession>
<feature type="transmembrane region" description="Helical" evidence="1">
    <location>
        <begin position="21"/>
        <end position="39"/>
    </location>
</feature>
<keyword evidence="1" id="KW-0472">Membrane</keyword>
<comment type="caution">
    <text evidence="2">The sequence shown here is derived from an EMBL/GenBank/DDBJ whole genome shotgun (WGS) entry which is preliminary data.</text>
</comment>
<sequence>MSGLSKTLQKHLRDSAEKGSPSAVLFAQIAFVPTTIFLWKTRLCAEHDSTGIIVALSYQSISAVLISNLWRLSQCESIHGKCCSMLNPIANGISLILGIVLKEFYEKSLSFLGFALSITVLFLILLVIIRPPTDLGLTSFLIGVIGSVAYNLFRHKFQTWIVFAICFLLFGFKGWIDKKWLEVEVDHKPREDRSSKSEIIEAVVVAGFHLFWVWNLFRINCLKIEVSAKSISCTLSSIMGMLAGVLIFILWFGLAVVLRVRSLFQIPRGDEEGQPRRDEEGLEMNLSCNAVEAVPTDFYLEATEAEDVPLRGDEEEFDIEALLDFLSLEATEAEHVPLFSREMKRDQR</sequence>
<name>A0AAV5JE01_9ROSI</name>
<gene>
    <name evidence="2" type="ORF">SLEP1_g23880</name>
</gene>
<feature type="transmembrane region" description="Helical" evidence="1">
    <location>
        <begin position="135"/>
        <end position="153"/>
    </location>
</feature>
<keyword evidence="3" id="KW-1185">Reference proteome</keyword>
<feature type="transmembrane region" description="Helical" evidence="1">
    <location>
        <begin position="197"/>
        <end position="217"/>
    </location>
</feature>
<feature type="transmembrane region" description="Helical" evidence="1">
    <location>
        <begin position="51"/>
        <end position="70"/>
    </location>
</feature>
<feature type="transmembrane region" description="Helical" evidence="1">
    <location>
        <begin position="108"/>
        <end position="128"/>
    </location>
</feature>
<evidence type="ECO:0000313" key="2">
    <source>
        <dbReference type="EMBL" id="GKV12769.1"/>
    </source>
</evidence>
<dbReference type="Proteomes" id="UP001054252">
    <property type="component" value="Unassembled WGS sequence"/>
</dbReference>
<evidence type="ECO:0000313" key="3">
    <source>
        <dbReference type="Proteomes" id="UP001054252"/>
    </source>
</evidence>
<feature type="transmembrane region" description="Helical" evidence="1">
    <location>
        <begin position="237"/>
        <end position="258"/>
    </location>
</feature>
<proteinExistence type="predicted"/>
<keyword evidence="1" id="KW-0812">Transmembrane</keyword>
<feature type="transmembrane region" description="Helical" evidence="1">
    <location>
        <begin position="159"/>
        <end position="176"/>
    </location>
</feature>
<organism evidence="2 3">
    <name type="scientific">Rubroshorea leprosula</name>
    <dbReference type="NCBI Taxonomy" id="152421"/>
    <lineage>
        <taxon>Eukaryota</taxon>
        <taxon>Viridiplantae</taxon>
        <taxon>Streptophyta</taxon>
        <taxon>Embryophyta</taxon>
        <taxon>Tracheophyta</taxon>
        <taxon>Spermatophyta</taxon>
        <taxon>Magnoliopsida</taxon>
        <taxon>eudicotyledons</taxon>
        <taxon>Gunneridae</taxon>
        <taxon>Pentapetalae</taxon>
        <taxon>rosids</taxon>
        <taxon>malvids</taxon>
        <taxon>Malvales</taxon>
        <taxon>Dipterocarpaceae</taxon>
        <taxon>Rubroshorea</taxon>
    </lineage>
</organism>
<keyword evidence="1" id="KW-1133">Transmembrane helix</keyword>